<dbReference type="GO" id="GO:0006543">
    <property type="term" value="P:L-glutamine catabolic process"/>
    <property type="evidence" value="ECO:0007669"/>
    <property type="project" value="TreeGrafter"/>
</dbReference>
<feature type="binding site" evidence="6">
    <location>
        <position position="179"/>
    </location>
    <ligand>
        <name>substrate</name>
    </ligand>
</feature>
<feature type="binding site" evidence="6">
    <location>
        <position position="172"/>
    </location>
    <ligand>
        <name>substrate</name>
    </ligand>
</feature>
<feature type="binding site" evidence="6">
    <location>
        <position position="255"/>
    </location>
    <ligand>
        <name>substrate</name>
    </ligand>
</feature>
<feature type="binding site" evidence="6">
    <location>
        <position position="126"/>
    </location>
    <ligand>
        <name>substrate</name>
    </ligand>
</feature>
<gene>
    <name evidence="6" type="primary">glsA</name>
    <name evidence="7" type="ORF">D3P04_14275</name>
</gene>
<accession>A0A418STD0</accession>
<dbReference type="GO" id="GO:0006537">
    <property type="term" value="P:glutamate biosynthetic process"/>
    <property type="evidence" value="ECO:0007669"/>
    <property type="project" value="TreeGrafter"/>
</dbReference>
<dbReference type="GO" id="GO:0004359">
    <property type="term" value="F:glutaminase activity"/>
    <property type="evidence" value="ECO:0007669"/>
    <property type="project" value="UniProtKB-UniRule"/>
</dbReference>
<dbReference type="AlphaFoldDB" id="A0A418STD0"/>
<dbReference type="RefSeq" id="WP_119750033.1">
    <property type="nucleotide sequence ID" value="NZ_QZCG01000009.1"/>
</dbReference>
<keyword evidence="6" id="KW-0007">Acetylation</keyword>
<name>A0A418STD0_9RHOB</name>
<dbReference type="InterPro" id="IPR015868">
    <property type="entry name" value="Glutaminase"/>
</dbReference>
<reference evidence="8" key="1">
    <citation type="submission" date="2018-09" db="EMBL/GenBank/DDBJ databases">
        <title>Acidovorax cavernicola nov. sp. isolated from Gruta de las Maravillas (Aracena, Spain).</title>
        <authorList>
            <person name="Jurado V."/>
            <person name="Gutierrez-Patricio S."/>
            <person name="Gonzalez-Pimentel J.L."/>
            <person name="Miller A.Z."/>
            <person name="Laiz L."/>
            <person name="Saiz-Jimenez C."/>
        </authorList>
    </citation>
    <scope>NUCLEOTIDE SEQUENCE [LARGE SCALE GENOMIC DNA]</scope>
    <source>
        <strain evidence="8">1011MAR3C25</strain>
    </source>
</reference>
<dbReference type="PANTHER" id="PTHR12544">
    <property type="entry name" value="GLUTAMINASE"/>
    <property type="match status" value="1"/>
</dbReference>
<keyword evidence="4 6" id="KW-0378">Hydrolase</keyword>
<protein>
    <recommendedName>
        <fullName evidence="3 6">Glutaminase</fullName>
        <ecNumber evidence="3 6">3.5.1.2</ecNumber>
    </recommendedName>
</protein>
<dbReference type="EMBL" id="QZCG01000009">
    <property type="protein sequence ID" value="RJE84169.1"/>
    <property type="molecule type" value="Genomic_DNA"/>
</dbReference>
<dbReference type="InterPro" id="IPR012338">
    <property type="entry name" value="Beta-lactam/transpept-like"/>
</dbReference>
<dbReference type="Proteomes" id="UP000284202">
    <property type="component" value="Unassembled WGS sequence"/>
</dbReference>
<dbReference type="Gene3D" id="3.40.710.10">
    <property type="entry name" value="DD-peptidase/beta-lactamase superfamily"/>
    <property type="match status" value="1"/>
</dbReference>
<evidence type="ECO:0000256" key="1">
    <source>
        <dbReference type="ARBA" id="ARBA00011076"/>
    </source>
</evidence>
<keyword evidence="8" id="KW-1185">Reference proteome</keyword>
<dbReference type="NCBIfam" id="TIGR03814">
    <property type="entry name" value="Gln_ase"/>
    <property type="match status" value="1"/>
</dbReference>
<evidence type="ECO:0000256" key="6">
    <source>
        <dbReference type="HAMAP-Rule" id="MF_00313"/>
    </source>
</evidence>
<evidence type="ECO:0000313" key="8">
    <source>
        <dbReference type="Proteomes" id="UP000284202"/>
    </source>
</evidence>
<comment type="catalytic activity">
    <reaction evidence="5 6">
        <text>L-glutamine + H2O = L-glutamate + NH4(+)</text>
        <dbReference type="Rhea" id="RHEA:15889"/>
        <dbReference type="ChEBI" id="CHEBI:15377"/>
        <dbReference type="ChEBI" id="CHEBI:28938"/>
        <dbReference type="ChEBI" id="CHEBI:29985"/>
        <dbReference type="ChEBI" id="CHEBI:58359"/>
        <dbReference type="EC" id="3.5.1.2"/>
    </reaction>
</comment>
<comment type="caution">
    <text evidence="7">The sequence shown here is derived from an EMBL/GenBank/DDBJ whole genome shotgun (WGS) entry which is preliminary data.</text>
</comment>
<dbReference type="NCBIfam" id="NF002133">
    <property type="entry name" value="PRK00971.1-2"/>
    <property type="match status" value="1"/>
</dbReference>
<evidence type="ECO:0000313" key="7">
    <source>
        <dbReference type="EMBL" id="RJE84169.1"/>
    </source>
</evidence>
<dbReference type="HAMAP" id="MF_00313">
    <property type="entry name" value="Glutaminase"/>
    <property type="match status" value="1"/>
</dbReference>
<comment type="similarity">
    <text evidence="1 6">Belongs to the glutaminase family.</text>
</comment>
<organism evidence="7 8">
    <name type="scientific">Paracoccus onubensis</name>
    <dbReference type="NCBI Taxonomy" id="1675788"/>
    <lineage>
        <taxon>Bacteria</taxon>
        <taxon>Pseudomonadati</taxon>
        <taxon>Pseudomonadota</taxon>
        <taxon>Alphaproteobacteria</taxon>
        <taxon>Rhodobacterales</taxon>
        <taxon>Paracoccaceae</taxon>
        <taxon>Paracoccus</taxon>
    </lineage>
</organism>
<dbReference type="Pfam" id="PF04960">
    <property type="entry name" value="Glutaminase"/>
    <property type="match status" value="1"/>
</dbReference>
<dbReference type="OrthoDB" id="9788822at2"/>
<evidence type="ECO:0000256" key="5">
    <source>
        <dbReference type="ARBA" id="ARBA00049534"/>
    </source>
</evidence>
<evidence type="ECO:0000256" key="3">
    <source>
        <dbReference type="ARBA" id="ARBA00012918"/>
    </source>
</evidence>
<feature type="binding site" evidence="6">
    <location>
        <position position="76"/>
    </location>
    <ligand>
        <name>substrate</name>
    </ligand>
</feature>
<dbReference type="SUPFAM" id="SSF56601">
    <property type="entry name" value="beta-lactamase/transpeptidase-like"/>
    <property type="match status" value="1"/>
</dbReference>
<feature type="binding site" evidence="6">
    <location>
        <position position="203"/>
    </location>
    <ligand>
        <name>substrate</name>
    </ligand>
</feature>
<dbReference type="PANTHER" id="PTHR12544:SF29">
    <property type="entry name" value="GLUTAMINASE"/>
    <property type="match status" value="1"/>
</dbReference>
<evidence type="ECO:0000256" key="2">
    <source>
        <dbReference type="ARBA" id="ARBA00011881"/>
    </source>
</evidence>
<feature type="binding site" evidence="6">
    <location>
        <position position="273"/>
    </location>
    <ligand>
        <name>substrate</name>
    </ligand>
</feature>
<proteinExistence type="inferred from homology"/>
<comment type="subunit">
    <text evidence="2 6">Homotetramer.</text>
</comment>
<dbReference type="FunFam" id="3.40.710.10:FF:000005">
    <property type="entry name" value="Glutaminase"/>
    <property type="match status" value="1"/>
</dbReference>
<sequence>MSLQRSPLSKDLKRRLDTVLRDIEAELRESTERGEVANYIPPLASIDPAKFGIAVVLPDDTTLLAGDADEKFSVQSISKVFALTLVLGNRGDSIWQRVGREPSGDPFNSSVLLELEKGIPRNPFINAGAIVVADILLGAYQPRETIGEFLRFMRFVTADDDIYIDHHVAQAENDSGFNNAALANLLKANGNLDGAPAHVLGVYHHYCALAMSCRQLARSGLFLTSSGRNPITDTRIVAAQRVRRINALMMTCGHYDGSGDFAFRVGIPAKSGVGGGILAIVPGIASIAVWSPGLNRHGNSLLGTQALEMLCQQMNWSVF</sequence>
<dbReference type="EC" id="3.5.1.2" evidence="3 6"/>
<evidence type="ECO:0000256" key="4">
    <source>
        <dbReference type="ARBA" id="ARBA00022801"/>
    </source>
</evidence>